<proteinExistence type="predicted"/>
<accession>X0Z3N8</accession>
<reference evidence="2" key="1">
    <citation type="journal article" date="2014" name="Front. Microbiol.">
        <title>High frequency of phylogenetically diverse reductive dehalogenase-homologous genes in deep subseafloor sedimentary metagenomes.</title>
        <authorList>
            <person name="Kawai M."/>
            <person name="Futagami T."/>
            <person name="Toyoda A."/>
            <person name="Takaki Y."/>
            <person name="Nishi S."/>
            <person name="Hori S."/>
            <person name="Arai W."/>
            <person name="Tsubouchi T."/>
            <person name="Morono Y."/>
            <person name="Uchiyama I."/>
            <person name="Ito T."/>
            <person name="Fujiyama A."/>
            <person name="Inagaki F."/>
            <person name="Takami H."/>
        </authorList>
    </citation>
    <scope>NUCLEOTIDE SEQUENCE</scope>
    <source>
        <strain evidence="2">Expedition CK06-06</strain>
    </source>
</reference>
<gene>
    <name evidence="2" type="ORF">S01H4_17664</name>
</gene>
<dbReference type="EMBL" id="BART01007793">
    <property type="protein sequence ID" value="GAG63619.1"/>
    <property type="molecule type" value="Genomic_DNA"/>
</dbReference>
<keyword evidence="1" id="KW-0812">Transmembrane</keyword>
<protein>
    <submittedName>
        <fullName evidence="2">Uncharacterized protein</fullName>
    </submittedName>
</protein>
<feature type="transmembrane region" description="Helical" evidence="1">
    <location>
        <begin position="20"/>
        <end position="38"/>
    </location>
</feature>
<dbReference type="AlphaFoldDB" id="X0Z3N8"/>
<name>X0Z3N8_9ZZZZ</name>
<keyword evidence="1" id="KW-0472">Membrane</keyword>
<evidence type="ECO:0000256" key="1">
    <source>
        <dbReference type="SAM" id="Phobius"/>
    </source>
</evidence>
<sequence length="100" mass="11314">MFLGYKSSGAEKNSFVGHSSKFLIAVGVFLLAVAVLDLTKEDYFDEGDDLTHFRCNDDMDEPIEVADPDLGNYACDEDCDCVKKPRKIKETYHDEYVEGY</sequence>
<organism evidence="2">
    <name type="scientific">marine sediment metagenome</name>
    <dbReference type="NCBI Taxonomy" id="412755"/>
    <lineage>
        <taxon>unclassified sequences</taxon>
        <taxon>metagenomes</taxon>
        <taxon>ecological metagenomes</taxon>
    </lineage>
</organism>
<comment type="caution">
    <text evidence="2">The sequence shown here is derived from an EMBL/GenBank/DDBJ whole genome shotgun (WGS) entry which is preliminary data.</text>
</comment>
<keyword evidence="1" id="KW-1133">Transmembrane helix</keyword>
<evidence type="ECO:0000313" key="2">
    <source>
        <dbReference type="EMBL" id="GAG63619.1"/>
    </source>
</evidence>